<reference evidence="2" key="1">
    <citation type="journal article" date="2023" name="Front. Microbiol.">
        <title>Genomic-based phylogenetic and metabolic analyses of the genus Natronomonas, and description of Natronomonas aquatica sp. nov.</title>
        <authorList>
            <person name="Garcia-Roldan A."/>
            <person name="Duran-Viseras A."/>
            <person name="de la Haba R.R."/>
            <person name="Corral P."/>
            <person name="Sanchez-Porro C."/>
            <person name="Ventosa A."/>
        </authorList>
    </citation>
    <scope>NUCLEOTIDE SEQUENCE</scope>
    <source>
        <strain evidence="2">F2-12</strain>
    </source>
</reference>
<gene>
    <name evidence="2" type="ORF">KM295_11290</name>
</gene>
<dbReference type="RefSeq" id="WP_256030085.1">
    <property type="nucleotide sequence ID" value="NZ_JAHLKM010000016.1"/>
</dbReference>
<name>A0A9R1CV10_9EURY</name>
<proteinExistence type="predicted"/>
<sequence length="104" mass="10988">MPLSNRHGTPIDPVPFAVVSGLGCMLTLSLGPLYGQAFGLSLPVALLCAAAVSVAVVVGSFYWQVWDAYPPAETSVEIRAERLLYGALAFGVLLLGLTLPLFLR</sequence>
<keyword evidence="1" id="KW-1133">Transmembrane helix</keyword>
<evidence type="ECO:0000256" key="1">
    <source>
        <dbReference type="SAM" id="Phobius"/>
    </source>
</evidence>
<dbReference type="AlphaFoldDB" id="A0A9R1CV10"/>
<dbReference type="PROSITE" id="PS51257">
    <property type="entry name" value="PROKAR_LIPOPROTEIN"/>
    <property type="match status" value="1"/>
</dbReference>
<dbReference type="EMBL" id="JAHLKM010000016">
    <property type="protein sequence ID" value="MCQ4334051.1"/>
    <property type="molecule type" value="Genomic_DNA"/>
</dbReference>
<protein>
    <submittedName>
        <fullName evidence="2">Uncharacterized protein</fullName>
    </submittedName>
</protein>
<dbReference type="Proteomes" id="UP001139494">
    <property type="component" value="Unassembled WGS sequence"/>
</dbReference>
<organism evidence="2 3">
    <name type="scientific">Natronomonas aquatica</name>
    <dbReference type="NCBI Taxonomy" id="2841590"/>
    <lineage>
        <taxon>Archaea</taxon>
        <taxon>Methanobacteriati</taxon>
        <taxon>Methanobacteriota</taxon>
        <taxon>Stenosarchaea group</taxon>
        <taxon>Halobacteria</taxon>
        <taxon>Halobacteriales</taxon>
        <taxon>Natronomonadaceae</taxon>
        <taxon>Natronomonas</taxon>
    </lineage>
</organism>
<keyword evidence="1" id="KW-0472">Membrane</keyword>
<accession>A0A9R1CV10</accession>
<keyword evidence="1" id="KW-0812">Transmembrane</keyword>
<evidence type="ECO:0000313" key="2">
    <source>
        <dbReference type="EMBL" id="MCQ4334051.1"/>
    </source>
</evidence>
<feature type="transmembrane region" description="Helical" evidence="1">
    <location>
        <begin position="83"/>
        <end position="103"/>
    </location>
</feature>
<evidence type="ECO:0000313" key="3">
    <source>
        <dbReference type="Proteomes" id="UP001139494"/>
    </source>
</evidence>
<feature type="transmembrane region" description="Helical" evidence="1">
    <location>
        <begin position="42"/>
        <end position="63"/>
    </location>
</feature>
<keyword evidence="3" id="KW-1185">Reference proteome</keyword>
<feature type="transmembrane region" description="Helical" evidence="1">
    <location>
        <begin position="14"/>
        <end position="35"/>
    </location>
</feature>
<comment type="caution">
    <text evidence="2">The sequence shown here is derived from an EMBL/GenBank/DDBJ whole genome shotgun (WGS) entry which is preliminary data.</text>
</comment>